<evidence type="ECO:0000256" key="5">
    <source>
        <dbReference type="SAM" id="Phobius"/>
    </source>
</evidence>
<evidence type="ECO:0000256" key="3">
    <source>
        <dbReference type="ARBA" id="ARBA00022989"/>
    </source>
</evidence>
<evidence type="ECO:0000256" key="1">
    <source>
        <dbReference type="ARBA" id="ARBA00004141"/>
    </source>
</evidence>
<organism evidence="6 7">
    <name type="scientific">Pseudoxanthomonas winnipegensis</name>
    <dbReference type="NCBI Taxonomy" id="2480810"/>
    <lineage>
        <taxon>Bacteria</taxon>
        <taxon>Pseudomonadati</taxon>
        <taxon>Pseudomonadota</taxon>
        <taxon>Gammaproteobacteria</taxon>
        <taxon>Lysobacterales</taxon>
        <taxon>Lysobacteraceae</taxon>
        <taxon>Pseudoxanthomonas</taxon>
    </lineage>
</organism>
<keyword evidence="3 5" id="KW-1133">Transmembrane helix</keyword>
<evidence type="ECO:0000256" key="2">
    <source>
        <dbReference type="ARBA" id="ARBA00022692"/>
    </source>
</evidence>
<dbReference type="Proteomes" id="UP000292627">
    <property type="component" value="Unassembled WGS sequence"/>
</dbReference>
<dbReference type="AlphaFoldDB" id="A0A4Q8L5J5"/>
<protein>
    <submittedName>
        <fullName evidence="6">DUF4870 domain-containing protein</fullName>
    </submittedName>
</protein>
<name>A0A4Q8L5J5_9GAMM</name>
<gene>
    <name evidence="6" type="ORF">EA660_17210</name>
</gene>
<evidence type="ECO:0000256" key="4">
    <source>
        <dbReference type="ARBA" id="ARBA00023136"/>
    </source>
</evidence>
<dbReference type="RefSeq" id="WP_130552693.1">
    <property type="nucleotide sequence ID" value="NZ_SHMC01000008.1"/>
</dbReference>
<evidence type="ECO:0000313" key="6">
    <source>
        <dbReference type="EMBL" id="TAA21693.1"/>
    </source>
</evidence>
<comment type="subcellular location">
    <subcellularLocation>
        <location evidence="1">Membrane</location>
        <topology evidence="1">Multi-pass membrane protein</topology>
    </subcellularLocation>
</comment>
<dbReference type="Pfam" id="PF09685">
    <property type="entry name" value="MamF_MmsF"/>
    <property type="match status" value="1"/>
</dbReference>
<feature type="transmembrane region" description="Helical" evidence="5">
    <location>
        <begin position="74"/>
        <end position="95"/>
    </location>
</feature>
<sequence length="133" mass="14238">MQDFDDSGLASIAGTPSKEARVLAALGHAIAFSGLFTWGVGSLLGPLLVWAAYRDVMPFVGGHAREALNFNLTVLLVCAVLAVPALVIFGAGLLFVPLILIVVFCWLVLTFFAMLKAGLGLAYRYPFALRLIR</sequence>
<proteinExistence type="predicted"/>
<dbReference type="OrthoDB" id="9808930at2"/>
<reference evidence="6 7" key="1">
    <citation type="submission" date="2019-02" db="EMBL/GenBank/DDBJ databases">
        <title>WGS of Pseudoxanthomonas species novum from clinical isolates.</title>
        <authorList>
            <person name="Bernier A.-M."/>
            <person name="Bernard K."/>
            <person name="Vachon A."/>
        </authorList>
    </citation>
    <scope>NUCLEOTIDE SEQUENCE [LARGE SCALE GENOMIC DNA]</scope>
    <source>
        <strain evidence="6 7">NML171200</strain>
    </source>
</reference>
<accession>A0A4Q8L5J5</accession>
<dbReference type="InterPro" id="IPR019109">
    <property type="entry name" value="MamF_MmsF"/>
</dbReference>
<evidence type="ECO:0000313" key="7">
    <source>
        <dbReference type="Proteomes" id="UP000292627"/>
    </source>
</evidence>
<feature type="transmembrane region" description="Helical" evidence="5">
    <location>
        <begin position="29"/>
        <end position="53"/>
    </location>
</feature>
<keyword evidence="2 5" id="KW-0812">Transmembrane</keyword>
<feature type="transmembrane region" description="Helical" evidence="5">
    <location>
        <begin position="101"/>
        <end position="123"/>
    </location>
</feature>
<dbReference type="EMBL" id="SHMC01000008">
    <property type="protein sequence ID" value="TAA21693.1"/>
    <property type="molecule type" value="Genomic_DNA"/>
</dbReference>
<keyword evidence="4 5" id="KW-0472">Membrane</keyword>
<comment type="caution">
    <text evidence="6">The sequence shown here is derived from an EMBL/GenBank/DDBJ whole genome shotgun (WGS) entry which is preliminary data.</text>
</comment>